<evidence type="ECO:0000313" key="1">
    <source>
        <dbReference type="EMBL" id="TFF36132.1"/>
    </source>
</evidence>
<accession>A0A4Y8SB65</accession>
<protein>
    <submittedName>
        <fullName evidence="1">Uncharacterized protein</fullName>
    </submittedName>
</protein>
<reference evidence="1 2" key="1">
    <citation type="journal article" date="2017" name="Int. J. Syst. Evol. Microbiol.">
        <title>Mucilaginibacterpsychrotolerans sp. nov., isolated from peatlands.</title>
        <authorList>
            <person name="Deng Y."/>
            <person name="Shen L."/>
            <person name="Xu B."/>
            <person name="Liu Y."/>
            <person name="Gu Z."/>
            <person name="Liu H."/>
            <person name="Zhou Y."/>
        </authorList>
    </citation>
    <scope>NUCLEOTIDE SEQUENCE [LARGE SCALE GENOMIC DNA]</scope>
    <source>
        <strain evidence="1 2">NH7-4</strain>
    </source>
</reference>
<gene>
    <name evidence="1" type="ORF">E2R66_16435</name>
</gene>
<keyword evidence="2" id="KW-1185">Reference proteome</keyword>
<dbReference type="RefSeq" id="WP_133232472.1">
    <property type="nucleotide sequence ID" value="NZ_SOZE01000017.1"/>
</dbReference>
<dbReference type="Proteomes" id="UP000297540">
    <property type="component" value="Unassembled WGS sequence"/>
</dbReference>
<proteinExistence type="predicted"/>
<sequence length="121" mass="12911">MEKTNRKLLIVGKCCLLLCVLGVISFNTLNFVKKDGRLASVDLTSLQASAQTGGEGHAPANCLQIHERVNHSKLKDSGLDCMVEVTGPDMNEGDVQSCVPIALDTYCNATSCKTSSGCYTN</sequence>
<comment type="caution">
    <text evidence="1">The sequence shown here is derived from an EMBL/GenBank/DDBJ whole genome shotgun (WGS) entry which is preliminary data.</text>
</comment>
<name>A0A4Y8SB65_9SPHI</name>
<organism evidence="1 2">
    <name type="scientific">Mucilaginibacter psychrotolerans</name>
    <dbReference type="NCBI Taxonomy" id="1524096"/>
    <lineage>
        <taxon>Bacteria</taxon>
        <taxon>Pseudomonadati</taxon>
        <taxon>Bacteroidota</taxon>
        <taxon>Sphingobacteriia</taxon>
        <taxon>Sphingobacteriales</taxon>
        <taxon>Sphingobacteriaceae</taxon>
        <taxon>Mucilaginibacter</taxon>
    </lineage>
</organism>
<dbReference type="AlphaFoldDB" id="A0A4Y8SB65"/>
<evidence type="ECO:0000313" key="2">
    <source>
        <dbReference type="Proteomes" id="UP000297540"/>
    </source>
</evidence>
<dbReference type="EMBL" id="SOZE01000017">
    <property type="protein sequence ID" value="TFF36132.1"/>
    <property type="molecule type" value="Genomic_DNA"/>
</dbReference>